<reference evidence="1 2" key="1">
    <citation type="journal article" date="2015" name="Genome Announc.">
        <title>Expanding the biotechnology potential of lactobacilli through comparative genomics of 213 strains and associated genera.</title>
        <authorList>
            <person name="Sun Z."/>
            <person name="Harris H.M."/>
            <person name="McCann A."/>
            <person name="Guo C."/>
            <person name="Argimon S."/>
            <person name="Zhang W."/>
            <person name="Yang X."/>
            <person name="Jeffery I.B."/>
            <person name="Cooney J.C."/>
            <person name="Kagawa T.F."/>
            <person name="Liu W."/>
            <person name="Song Y."/>
            <person name="Salvetti E."/>
            <person name="Wrobel A."/>
            <person name="Rasinkangas P."/>
            <person name="Parkhill J."/>
            <person name="Rea M.C."/>
            <person name="O'Sullivan O."/>
            <person name="Ritari J."/>
            <person name="Douillard F.P."/>
            <person name="Paul Ross R."/>
            <person name="Yang R."/>
            <person name="Briner A.E."/>
            <person name="Felis G.E."/>
            <person name="de Vos W.M."/>
            <person name="Barrangou R."/>
            <person name="Klaenhammer T.R."/>
            <person name="Caufield P.W."/>
            <person name="Cui Y."/>
            <person name="Zhang H."/>
            <person name="O'Toole P.W."/>
        </authorList>
    </citation>
    <scope>NUCLEOTIDE SEQUENCE [LARGE SCALE GENOMIC DNA]</scope>
    <source>
        <strain evidence="1 2">DSM 16634</strain>
    </source>
</reference>
<accession>A0A0R1U5D3</accession>
<sequence>MKLMLYPYAEFSGTLIVTYSQELEDGTIFVHFEHPCDWGFKEARYILSSKENLYSEGFTEAEKKNNERILNNNARLISKYAKLGGIPFA</sequence>
<keyword evidence="2" id="KW-1185">Reference proteome</keyword>
<dbReference type="EMBL" id="AZFT01000030">
    <property type="protein sequence ID" value="KRL86210.1"/>
    <property type="molecule type" value="Genomic_DNA"/>
</dbReference>
<dbReference type="Proteomes" id="UP000051324">
    <property type="component" value="Unassembled WGS sequence"/>
</dbReference>
<proteinExistence type="predicted"/>
<evidence type="ECO:0000313" key="2">
    <source>
        <dbReference type="Proteomes" id="UP000051324"/>
    </source>
</evidence>
<dbReference type="AlphaFoldDB" id="A0A0R1U5D3"/>
<name>A0A0R1U5D3_9LACO</name>
<comment type="caution">
    <text evidence="1">The sequence shown here is derived from an EMBL/GenBank/DDBJ whole genome shotgun (WGS) entry which is preliminary data.</text>
</comment>
<protein>
    <submittedName>
        <fullName evidence="1">Uncharacterized protein</fullName>
    </submittedName>
</protein>
<organism evidence="1 2">
    <name type="scientific">Ligilactobacillus apodemi DSM 16634 = JCM 16172</name>
    <dbReference type="NCBI Taxonomy" id="1423724"/>
    <lineage>
        <taxon>Bacteria</taxon>
        <taxon>Bacillati</taxon>
        <taxon>Bacillota</taxon>
        <taxon>Bacilli</taxon>
        <taxon>Lactobacillales</taxon>
        <taxon>Lactobacillaceae</taxon>
        <taxon>Ligilactobacillus</taxon>
    </lineage>
</organism>
<dbReference type="PATRIC" id="fig|1423724.4.peg.2006"/>
<dbReference type="eggNOG" id="ENOG5031VKJ">
    <property type="taxonomic scope" value="Bacteria"/>
</dbReference>
<evidence type="ECO:0000313" key="1">
    <source>
        <dbReference type="EMBL" id="KRL86210.1"/>
    </source>
</evidence>
<gene>
    <name evidence="1" type="ORF">FC32_GL001922</name>
</gene>